<keyword evidence="1" id="KW-1133">Transmembrane helix</keyword>
<dbReference type="STRING" id="767769.A0A1L9U326"/>
<evidence type="ECO:0000256" key="1">
    <source>
        <dbReference type="SAM" id="Phobius"/>
    </source>
</evidence>
<sequence>MANTSSFEPSSAAKQSYPFETTLRLLQCVTYYLHTIFLFTYSDFKTIVIPSTVFSVVNSLTTTAYSLNGGVSITLPLLIRRTFSTLLWILLIFISFSINN</sequence>
<gene>
    <name evidence="2" type="ORF">ASPBRDRAFT_49262</name>
</gene>
<dbReference type="VEuPathDB" id="FungiDB:ASPBRDRAFT_49262"/>
<evidence type="ECO:0000313" key="3">
    <source>
        <dbReference type="Proteomes" id="UP000184499"/>
    </source>
</evidence>
<name>A0A1L9U326_ASPBC</name>
<keyword evidence="3" id="KW-1185">Reference proteome</keyword>
<feature type="transmembrane region" description="Helical" evidence="1">
    <location>
        <begin position="47"/>
        <end position="66"/>
    </location>
</feature>
<dbReference type="RefSeq" id="XP_067473315.1">
    <property type="nucleotide sequence ID" value="XM_067626294.1"/>
</dbReference>
<keyword evidence="1" id="KW-0812">Transmembrane</keyword>
<dbReference type="EMBL" id="KV878702">
    <property type="protein sequence ID" value="OJJ66065.1"/>
    <property type="molecule type" value="Genomic_DNA"/>
</dbReference>
<reference evidence="3" key="1">
    <citation type="journal article" date="2017" name="Genome Biol.">
        <title>Comparative genomics reveals high biological diversity and specific adaptations in the industrially and medically important fungal genus Aspergillus.</title>
        <authorList>
            <person name="de Vries R.P."/>
            <person name="Riley R."/>
            <person name="Wiebenga A."/>
            <person name="Aguilar-Osorio G."/>
            <person name="Amillis S."/>
            <person name="Uchima C.A."/>
            <person name="Anderluh G."/>
            <person name="Asadollahi M."/>
            <person name="Askin M."/>
            <person name="Barry K."/>
            <person name="Battaglia E."/>
            <person name="Bayram O."/>
            <person name="Benocci T."/>
            <person name="Braus-Stromeyer S.A."/>
            <person name="Caldana C."/>
            <person name="Canovas D."/>
            <person name="Cerqueira G.C."/>
            <person name="Chen F."/>
            <person name="Chen W."/>
            <person name="Choi C."/>
            <person name="Clum A."/>
            <person name="Dos Santos R.A."/>
            <person name="Damasio A.R."/>
            <person name="Diallinas G."/>
            <person name="Emri T."/>
            <person name="Fekete E."/>
            <person name="Flipphi M."/>
            <person name="Freyberg S."/>
            <person name="Gallo A."/>
            <person name="Gournas C."/>
            <person name="Habgood R."/>
            <person name="Hainaut M."/>
            <person name="Harispe M.L."/>
            <person name="Henrissat B."/>
            <person name="Hilden K.S."/>
            <person name="Hope R."/>
            <person name="Hossain A."/>
            <person name="Karabika E."/>
            <person name="Karaffa L."/>
            <person name="Karanyi Z."/>
            <person name="Krasevec N."/>
            <person name="Kuo A."/>
            <person name="Kusch H."/>
            <person name="LaButti K."/>
            <person name="Lagendijk E.L."/>
            <person name="Lapidus A."/>
            <person name="Levasseur A."/>
            <person name="Lindquist E."/>
            <person name="Lipzen A."/>
            <person name="Logrieco A.F."/>
            <person name="MacCabe A."/>
            <person name="Maekelae M.R."/>
            <person name="Malavazi I."/>
            <person name="Melin P."/>
            <person name="Meyer V."/>
            <person name="Mielnichuk N."/>
            <person name="Miskei M."/>
            <person name="Molnar A.P."/>
            <person name="Mule G."/>
            <person name="Ngan C.Y."/>
            <person name="Orejas M."/>
            <person name="Orosz E."/>
            <person name="Ouedraogo J.P."/>
            <person name="Overkamp K.M."/>
            <person name="Park H.-S."/>
            <person name="Perrone G."/>
            <person name="Piumi F."/>
            <person name="Punt P.J."/>
            <person name="Ram A.F."/>
            <person name="Ramon A."/>
            <person name="Rauscher S."/>
            <person name="Record E."/>
            <person name="Riano-Pachon D.M."/>
            <person name="Robert V."/>
            <person name="Roehrig J."/>
            <person name="Ruller R."/>
            <person name="Salamov A."/>
            <person name="Salih N.S."/>
            <person name="Samson R.A."/>
            <person name="Sandor E."/>
            <person name="Sanguinetti M."/>
            <person name="Schuetze T."/>
            <person name="Sepcic K."/>
            <person name="Shelest E."/>
            <person name="Sherlock G."/>
            <person name="Sophianopoulou V."/>
            <person name="Squina F.M."/>
            <person name="Sun H."/>
            <person name="Susca A."/>
            <person name="Todd R.B."/>
            <person name="Tsang A."/>
            <person name="Unkles S.E."/>
            <person name="van de Wiele N."/>
            <person name="van Rossen-Uffink D."/>
            <person name="Oliveira J.V."/>
            <person name="Vesth T.C."/>
            <person name="Visser J."/>
            <person name="Yu J.-H."/>
            <person name="Zhou M."/>
            <person name="Andersen M.R."/>
            <person name="Archer D.B."/>
            <person name="Baker S.E."/>
            <person name="Benoit I."/>
            <person name="Brakhage A.A."/>
            <person name="Braus G.H."/>
            <person name="Fischer R."/>
            <person name="Frisvad J.C."/>
            <person name="Goldman G.H."/>
            <person name="Houbraken J."/>
            <person name="Oakley B."/>
            <person name="Pocsi I."/>
            <person name="Scazzocchio C."/>
            <person name="Seiboth B."/>
            <person name="vanKuyk P.A."/>
            <person name="Wortman J."/>
            <person name="Dyer P.S."/>
            <person name="Grigoriev I.V."/>
        </authorList>
    </citation>
    <scope>NUCLEOTIDE SEQUENCE [LARGE SCALE GENOMIC DNA]</scope>
    <source>
        <strain evidence="3">CBS 101740 / IMI 381727 / IBT 21946</strain>
    </source>
</reference>
<evidence type="ECO:0000313" key="2">
    <source>
        <dbReference type="EMBL" id="OJJ66065.1"/>
    </source>
</evidence>
<dbReference type="AlphaFoldDB" id="A0A1L9U326"/>
<dbReference type="GeneID" id="93578782"/>
<accession>A0A1L9U326</accession>
<protein>
    <submittedName>
        <fullName evidence="2">Uncharacterized protein</fullName>
    </submittedName>
</protein>
<feature type="transmembrane region" description="Helical" evidence="1">
    <location>
        <begin position="78"/>
        <end position="98"/>
    </location>
</feature>
<organism evidence="2 3">
    <name type="scientific">Aspergillus brasiliensis (strain CBS 101740 / IMI 381727 / IBT 21946)</name>
    <dbReference type="NCBI Taxonomy" id="767769"/>
    <lineage>
        <taxon>Eukaryota</taxon>
        <taxon>Fungi</taxon>
        <taxon>Dikarya</taxon>
        <taxon>Ascomycota</taxon>
        <taxon>Pezizomycotina</taxon>
        <taxon>Eurotiomycetes</taxon>
        <taxon>Eurotiomycetidae</taxon>
        <taxon>Eurotiales</taxon>
        <taxon>Aspergillaceae</taxon>
        <taxon>Aspergillus</taxon>
        <taxon>Aspergillus subgen. Circumdati</taxon>
    </lineage>
</organism>
<proteinExistence type="predicted"/>
<dbReference type="OrthoDB" id="434972at2759"/>
<dbReference type="Proteomes" id="UP000184499">
    <property type="component" value="Unassembled WGS sequence"/>
</dbReference>
<keyword evidence="1" id="KW-0472">Membrane</keyword>